<reference evidence="1" key="1">
    <citation type="journal article" date="2021" name="Proc. Natl. Acad. Sci. U.S.A.">
        <title>A Catalog of Tens of Thousands of Viruses from Human Metagenomes Reveals Hidden Associations with Chronic Diseases.</title>
        <authorList>
            <person name="Tisza M.J."/>
            <person name="Buck C.B."/>
        </authorList>
    </citation>
    <scope>NUCLEOTIDE SEQUENCE</scope>
    <source>
        <strain evidence="1">CtaUM17</strain>
    </source>
</reference>
<organism evidence="1">
    <name type="scientific">Myoviridae sp. ctaUM17</name>
    <dbReference type="NCBI Taxonomy" id="2825133"/>
    <lineage>
        <taxon>Viruses</taxon>
        <taxon>Duplodnaviria</taxon>
        <taxon>Heunggongvirae</taxon>
        <taxon>Uroviricota</taxon>
        <taxon>Caudoviricetes</taxon>
    </lineage>
</organism>
<dbReference type="EMBL" id="BK015948">
    <property type="protein sequence ID" value="DAF86555.1"/>
    <property type="molecule type" value="Genomic_DNA"/>
</dbReference>
<accession>A0A8S5TWJ4</accession>
<proteinExistence type="predicted"/>
<protein>
    <submittedName>
        <fullName evidence="1">Uncharacterized protein</fullName>
    </submittedName>
</protein>
<evidence type="ECO:0000313" key="1">
    <source>
        <dbReference type="EMBL" id="DAF86555.1"/>
    </source>
</evidence>
<sequence length="36" mass="4309">MKKNIKNMKQSQMNFKEIRLALLLFLPLLPKHASHF</sequence>
<name>A0A8S5TWJ4_9CAUD</name>